<comment type="caution">
    <text evidence="2">The sequence shown here is derived from an EMBL/GenBank/DDBJ whole genome shotgun (WGS) entry which is preliminary data.</text>
</comment>
<feature type="compositionally biased region" description="Low complexity" evidence="1">
    <location>
        <begin position="106"/>
        <end position="117"/>
    </location>
</feature>
<evidence type="ECO:0000313" key="3">
    <source>
        <dbReference type="Proteomes" id="UP000662637"/>
    </source>
</evidence>
<evidence type="ECO:0000256" key="1">
    <source>
        <dbReference type="SAM" id="MobiDB-lite"/>
    </source>
</evidence>
<feature type="compositionally biased region" description="Polar residues" evidence="1">
    <location>
        <begin position="38"/>
        <end position="93"/>
    </location>
</feature>
<evidence type="ECO:0000313" key="2">
    <source>
        <dbReference type="EMBL" id="KAF7461393.1"/>
    </source>
</evidence>
<dbReference type="AlphaFoldDB" id="A0A834PL47"/>
<sequence>MPHLARSSVKAWLWSHLLPPSRPLGVVSHCSSASAFWNDPNPLSSGSPGTSHSHCGTSQGDLWTLLQESPPSRHSLSTDQAEPTFSHQLSSSGAPGGSCQRPAPSPSCESAAAAAPSTPTPDPPGTQSCTFPTSSADIN</sequence>
<dbReference type="EMBL" id="WJEC01008626">
    <property type="protein sequence ID" value="KAF7461393.1"/>
    <property type="molecule type" value="Genomic_DNA"/>
</dbReference>
<gene>
    <name evidence="2" type="ORF">GHT09_015130</name>
</gene>
<accession>A0A834PL47</accession>
<feature type="region of interest" description="Disordered" evidence="1">
    <location>
        <begin position="38"/>
        <end position="139"/>
    </location>
</feature>
<proteinExistence type="predicted"/>
<reference evidence="2" key="1">
    <citation type="submission" date="2020-08" db="EMBL/GenBank/DDBJ databases">
        <authorList>
            <person name="Shumante A."/>
            <person name="Zimin A.V."/>
            <person name="Puiu D."/>
            <person name="Salzberg S.L."/>
        </authorList>
    </citation>
    <scope>NUCLEOTIDE SEQUENCE</scope>
    <source>
        <strain evidence="2">WC2-LM</strain>
        <tissue evidence="2">Liver</tissue>
    </source>
</reference>
<organism evidence="2 3">
    <name type="scientific">Marmota monax</name>
    <name type="common">Woodchuck</name>
    <dbReference type="NCBI Taxonomy" id="9995"/>
    <lineage>
        <taxon>Eukaryota</taxon>
        <taxon>Metazoa</taxon>
        <taxon>Chordata</taxon>
        <taxon>Craniata</taxon>
        <taxon>Vertebrata</taxon>
        <taxon>Euteleostomi</taxon>
        <taxon>Mammalia</taxon>
        <taxon>Eutheria</taxon>
        <taxon>Euarchontoglires</taxon>
        <taxon>Glires</taxon>
        <taxon>Rodentia</taxon>
        <taxon>Sciuromorpha</taxon>
        <taxon>Sciuridae</taxon>
        <taxon>Xerinae</taxon>
        <taxon>Marmotini</taxon>
        <taxon>Marmota</taxon>
    </lineage>
</organism>
<name>A0A834PL47_MARMO</name>
<feature type="compositionally biased region" description="Polar residues" evidence="1">
    <location>
        <begin position="125"/>
        <end position="139"/>
    </location>
</feature>
<protein>
    <submittedName>
        <fullName evidence="2">Uncharacterized protein</fullName>
    </submittedName>
</protein>
<dbReference type="Proteomes" id="UP000662637">
    <property type="component" value="Unassembled WGS sequence"/>
</dbReference>